<comment type="caution">
    <text evidence="2">The sequence shown here is derived from an EMBL/GenBank/DDBJ whole genome shotgun (WGS) entry which is preliminary data.</text>
</comment>
<proteinExistence type="predicted"/>
<feature type="transmembrane region" description="Helical" evidence="1">
    <location>
        <begin position="108"/>
        <end position="127"/>
    </location>
</feature>
<evidence type="ECO:0000313" key="3">
    <source>
        <dbReference type="Proteomes" id="UP000474175"/>
    </source>
</evidence>
<evidence type="ECO:0000256" key="1">
    <source>
        <dbReference type="SAM" id="Phobius"/>
    </source>
</evidence>
<feature type="transmembrane region" description="Helical" evidence="1">
    <location>
        <begin position="51"/>
        <end position="74"/>
    </location>
</feature>
<accession>A0A6L9L9X9</accession>
<keyword evidence="1" id="KW-0472">Membrane</keyword>
<keyword evidence="1" id="KW-1133">Transmembrane helix</keyword>
<protein>
    <submittedName>
        <fullName evidence="2">Uncharacterized protein</fullName>
    </submittedName>
</protein>
<dbReference type="RefSeq" id="WP_163949829.1">
    <property type="nucleotide sequence ID" value="NZ_JAAFZH010000006.1"/>
</dbReference>
<gene>
    <name evidence="2" type="ORF">GK108_15125</name>
</gene>
<feature type="transmembrane region" description="Helical" evidence="1">
    <location>
        <begin position="81"/>
        <end position="102"/>
    </location>
</feature>
<dbReference type="Proteomes" id="UP000474175">
    <property type="component" value="Unassembled WGS sequence"/>
</dbReference>
<sequence length="138" mass="15413">MARNVLAQIDSFLAEPKRIFLIDGLGAFLTAFFLVAILTPFSASFGMPVNVLYILSAIAGLLMLYSLGCYFLPIRNWRSNVAAISLANLLYCLLTASLIVYYYSSLTILGALYFTLEISTIMILVYYERQLLSQRTGQ</sequence>
<feature type="transmembrane region" description="Helical" evidence="1">
    <location>
        <begin position="20"/>
        <end position="39"/>
    </location>
</feature>
<evidence type="ECO:0000313" key="2">
    <source>
        <dbReference type="EMBL" id="NDU96212.1"/>
    </source>
</evidence>
<dbReference type="EMBL" id="JAAFZH010000006">
    <property type="protein sequence ID" value="NDU96212.1"/>
    <property type="molecule type" value="Genomic_DNA"/>
</dbReference>
<name>A0A6L9L9X9_9BACT</name>
<keyword evidence="3" id="KW-1185">Reference proteome</keyword>
<organism evidence="2 3">
    <name type="scientific">Spirosoma terrae</name>
    <dbReference type="NCBI Taxonomy" id="1968276"/>
    <lineage>
        <taxon>Bacteria</taxon>
        <taxon>Pseudomonadati</taxon>
        <taxon>Bacteroidota</taxon>
        <taxon>Cytophagia</taxon>
        <taxon>Cytophagales</taxon>
        <taxon>Cytophagaceae</taxon>
        <taxon>Spirosoma</taxon>
    </lineage>
</organism>
<reference evidence="2 3" key="1">
    <citation type="submission" date="2020-02" db="EMBL/GenBank/DDBJ databases">
        <title>Draft genome sequence of two Spirosoma agri KCTC 52727 and Spirosoma terrae KCTC 52035.</title>
        <authorList>
            <person name="Rojas J."/>
            <person name="Ambika Manirajan B."/>
            <person name="Suarez C."/>
            <person name="Ratering S."/>
            <person name="Schnell S."/>
        </authorList>
    </citation>
    <scope>NUCLEOTIDE SEQUENCE [LARGE SCALE GENOMIC DNA]</scope>
    <source>
        <strain evidence="2 3">KCTC 52035</strain>
    </source>
</reference>
<dbReference type="AlphaFoldDB" id="A0A6L9L9X9"/>
<keyword evidence="1" id="KW-0812">Transmembrane</keyword>